<comment type="caution">
    <text evidence="1">The sequence shown here is derived from an EMBL/GenBank/DDBJ whole genome shotgun (WGS) entry which is preliminary data.</text>
</comment>
<proteinExistence type="predicted"/>
<feature type="non-terminal residue" evidence="1">
    <location>
        <position position="1"/>
    </location>
</feature>
<sequence length="43" mass="5173">ITLNIKTDYPIKLELYLSSLDINFLVFLAPRVEEEEYDDYDNF</sequence>
<evidence type="ECO:0000313" key="1">
    <source>
        <dbReference type="EMBL" id="KKN04519.1"/>
    </source>
</evidence>
<gene>
    <name evidence="1" type="ORF">LCGC14_1096460</name>
</gene>
<accession>A0A0F9MF54</accession>
<evidence type="ECO:0008006" key="2">
    <source>
        <dbReference type="Google" id="ProtNLM"/>
    </source>
</evidence>
<organism evidence="1">
    <name type="scientific">marine sediment metagenome</name>
    <dbReference type="NCBI Taxonomy" id="412755"/>
    <lineage>
        <taxon>unclassified sequences</taxon>
        <taxon>metagenomes</taxon>
        <taxon>ecological metagenomes</taxon>
    </lineage>
</organism>
<name>A0A0F9MF54_9ZZZZ</name>
<dbReference type="EMBL" id="LAZR01004909">
    <property type="protein sequence ID" value="KKN04519.1"/>
    <property type="molecule type" value="Genomic_DNA"/>
</dbReference>
<protein>
    <recommendedName>
        <fullName evidence="2">Proliferating cell nuclear antigen PCNA C-terminal domain-containing protein</fullName>
    </recommendedName>
</protein>
<reference evidence="1" key="1">
    <citation type="journal article" date="2015" name="Nature">
        <title>Complex archaea that bridge the gap between prokaryotes and eukaryotes.</title>
        <authorList>
            <person name="Spang A."/>
            <person name="Saw J.H."/>
            <person name="Jorgensen S.L."/>
            <person name="Zaremba-Niedzwiedzka K."/>
            <person name="Martijn J."/>
            <person name="Lind A.E."/>
            <person name="van Eijk R."/>
            <person name="Schleper C."/>
            <person name="Guy L."/>
            <person name="Ettema T.J."/>
        </authorList>
    </citation>
    <scope>NUCLEOTIDE SEQUENCE</scope>
</reference>
<dbReference type="AlphaFoldDB" id="A0A0F9MF54"/>